<keyword evidence="4" id="KW-1185">Reference proteome</keyword>
<dbReference type="AlphaFoldDB" id="A0AAV2YWE6"/>
<keyword evidence="2" id="KW-0812">Transmembrane</keyword>
<evidence type="ECO:0000313" key="3">
    <source>
        <dbReference type="EMBL" id="DAZ96899.1"/>
    </source>
</evidence>
<evidence type="ECO:0008006" key="5">
    <source>
        <dbReference type="Google" id="ProtNLM"/>
    </source>
</evidence>
<comment type="caution">
    <text evidence="3">The sequence shown here is derived from an EMBL/GenBank/DDBJ whole genome shotgun (WGS) entry which is preliminary data.</text>
</comment>
<protein>
    <recommendedName>
        <fullName evidence="5">TNFR-Cys domain-containing protein</fullName>
    </recommendedName>
</protein>
<sequence length="254" mass="27298">MALSSQAPVRNQAVEHMCDFTQSYNPPSSCAACVTCKDNAPSGQECVVANSGRCVSRSSANISTANELCDSTDPFCRNCVNEWGSSAEICTGTGGCLCSSACAVAQCRPGTRAPLSGPVPVGTQLSGSSQRQTRALSIPAMIVLICLVVLALLALLWIGHYFRQRRRRLEREQLYERQQTPRAAPRSTRSGPTAPLALEGWTSMRRKLIEDEHARFGVGDEQSSSSGRVVEEATVTVEHGGSGRTHPVERGTWV</sequence>
<gene>
    <name evidence="3" type="ORF">N0F65_008910</name>
</gene>
<feature type="transmembrane region" description="Helical" evidence="2">
    <location>
        <begin position="136"/>
        <end position="158"/>
    </location>
</feature>
<dbReference type="Proteomes" id="UP001146120">
    <property type="component" value="Unassembled WGS sequence"/>
</dbReference>
<accession>A0AAV2YWE6</accession>
<organism evidence="3 4">
    <name type="scientific">Lagenidium giganteum</name>
    <dbReference type="NCBI Taxonomy" id="4803"/>
    <lineage>
        <taxon>Eukaryota</taxon>
        <taxon>Sar</taxon>
        <taxon>Stramenopiles</taxon>
        <taxon>Oomycota</taxon>
        <taxon>Peronosporomycetes</taxon>
        <taxon>Pythiales</taxon>
        <taxon>Pythiaceae</taxon>
    </lineage>
</organism>
<evidence type="ECO:0000256" key="1">
    <source>
        <dbReference type="SAM" id="MobiDB-lite"/>
    </source>
</evidence>
<reference evidence="3" key="1">
    <citation type="submission" date="2022-11" db="EMBL/GenBank/DDBJ databases">
        <authorList>
            <person name="Morgan W.R."/>
            <person name="Tartar A."/>
        </authorList>
    </citation>
    <scope>NUCLEOTIDE SEQUENCE</scope>
    <source>
        <strain evidence="3">ARSEF 373</strain>
    </source>
</reference>
<reference evidence="3" key="2">
    <citation type="journal article" date="2023" name="Microbiol Resour">
        <title>Decontamination and Annotation of the Draft Genome Sequence of the Oomycete Lagenidium giganteum ARSEF 373.</title>
        <authorList>
            <person name="Morgan W.R."/>
            <person name="Tartar A."/>
        </authorList>
    </citation>
    <scope>NUCLEOTIDE SEQUENCE</scope>
    <source>
        <strain evidence="3">ARSEF 373</strain>
    </source>
</reference>
<feature type="region of interest" description="Disordered" evidence="1">
    <location>
        <begin position="235"/>
        <end position="254"/>
    </location>
</feature>
<evidence type="ECO:0000313" key="4">
    <source>
        <dbReference type="Proteomes" id="UP001146120"/>
    </source>
</evidence>
<proteinExistence type="predicted"/>
<name>A0AAV2YWE6_9STRA</name>
<feature type="region of interest" description="Disordered" evidence="1">
    <location>
        <begin position="175"/>
        <end position="196"/>
    </location>
</feature>
<keyword evidence="2" id="KW-0472">Membrane</keyword>
<keyword evidence="2" id="KW-1133">Transmembrane helix</keyword>
<evidence type="ECO:0000256" key="2">
    <source>
        <dbReference type="SAM" id="Phobius"/>
    </source>
</evidence>
<dbReference type="EMBL" id="DAKRPA010000152">
    <property type="protein sequence ID" value="DAZ96899.1"/>
    <property type="molecule type" value="Genomic_DNA"/>
</dbReference>